<dbReference type="PANTHER" id="PTHR35936">
    <property type="entry name" value="MEMBRANE-BOUND LYTIC MUREIN TRANSGLYCOSYLASE F"/>
    <property type="match status" value="1"/>
</dbReference>
<dbReference type="RefSeq" id="WP_263845538.1">
    <property type="nucleotide sequence ID" value="NZ_JALIEB010000014.1"/>
</dbReference>
<evidence type="ECO:0000259" key="2">
    <source>
        <dbReference type="SMART" id="SM00062"/>
    </source>
</evidence>
<keyword evidence="4" id="KW-1185">Reference proteome</keyword>
<dbReference type="SMART" id="SM00062">
    <property type="entry name" value="PBPb"/>
    <property type="match status" value="1"/>
</dbReference>
<evidence type="ECO:0000313" key="4">
    <source>
        <dbReference type="Proteomes" id="UP001208690"/>
    </source>
</evidence>
<reference evidence="3 4" key="1">
    <citation type="submission" date="2022-04" db="EMBL/GenBank/DDBJ databases">
        <title>Roseobacter sp. WL0113 is a bacterium isolated from neritic sediment.</title>
        <authorList>
            <person name="Wang L."/>
            <person name="He W."/>
            <person name="Zhang D.-F."/>
        </authorList>
    </citation>
    <scope>NUCLEOTIDE SEQUENCE [LARGE SCALE GENOMIC DNA]</scope>
    <source>
        <strain evidence="3 4">WL0113</strain>
    </source>
</reference>
<dbReference type="Proteomes" id="UP001208690">
    <property type="component" value="Unassembled WGS sequence"/>
</dbReference>
<dbReference type="Pfam" id="PF00497">
    <property type="entry name" value="SBP_bac_3"/>
    <property type="match status" value="1"/>
</dbReference>
<dbReference type="EMBL" id="JALIEB010000014">
    <property type="protein sequence ID" value="MCV3273313.1"/>
    <property type="molecule type" value="Genomic_DNA"/>
</dbReference>
<dbReference type="PANTHER" id="PTHR35936:SF17">
    <property type="entry name" value="ARGININE-BINDING EXTRACELLULAR PROTEIN ARTP"/>
    <property type="match status" value="1"/>
</dbReference>
<evidence type="ECO:0000313" key="3">
    <source>
        <dbReference type="EMBL" id="MCV3273313.1"/>
    </source>
</evidence>
<name>A0ABT3BIB7_9RHOB</name>
<evidence type="ECO:0000256" key="1">
    <source>
        <dbReference type="ARBA" id="ARBA00022729"/>
    </source>
</evidence>
<dbReference type="InterPro" id="IPR001638">
    <property type="entry name" value="Solute-binding_3/MltF_N"/>
</dbReference>
<feature type="domain" description="Solute-binding protein family 3/N-terminal" evidence="2">
    <location>
        <begin position="2"/>
        <end position="228"/>
    </location>
</feature>
<proteinExistence type="predicted"/>
<keyword evidence="1" id="KW-0732">Signal</keyword>
<accession>A0ABT3BIB7</accession>
<dbReference type="SUPFAM" id="SSF53850">
    <property type="entry name" value="Periplasmic binding protein-like II"/>
    <property type="match status" value="1"/>
</dbReference>
<sequence length="235" mass="26032">MKVAYLIEPPFNDRDAAGAVTGCDIELARQVFRRLGLDEPIFVETEFADLLPGLERGAWQMTTGLFATEERRSRALFSRPIWALPDGLLIRTADRHRLTGYGSLVRDRTLRLATIRHQAQYRSAIEIGVRPDQISTFDRYREAAEAVRDGRVSAYASVARAHEGFLRRNPGSEMTWLVVPASEKPAAFGCFAFAKANAGLRDAVDGALNGMIGSQAHRELMAGFGFSDDEVDLLT</sequence>
<organism evidence="3 4">
    <name type="scientific">Roseobacter sinensis</name>
    <dbReference type="NCBI Taxonomy" id="2931391"/>
    <lineage>
        <taxon>Bacteria</taxon>
        <taxon>Pseudomonadati</taxon>
        <taxon>Pseudomonadota</taxon>
        <taxon>Alphaproteobacteria</taxon>
        <taxon>Rhodobacterales</taxon>
        <taxon>Roseobacteraceae</taxon>
        <taxon>Roseobacter</taxon>
    </lineage>
</organism>
<gene>
    <name evidence="3" type="ORF">MUB52_17915</name>
</gene>
<comment type="caution">
    <text evidence="3">The sequence shown here is derived from an EMBL/GenBank/DDBJ whole genome shotgun (WGS) entry which is preliminary data.</text>
</comment>
<protein>
    <submittedName>
        <fullName evidence="3">Transporter substrate-binding domain-containing protein</fullName>
    </submittedName>
</protein>
<dbReference type="Gene3D" id="3.40.190.10">
    <property type="entry name" value="Periplasmic binding protein-like II"/>
    <property type="match status" value="2"/>
</dbReference>